<keyword evidence="2 5" id="KW-0238">DNA-binding</keyword>
<evidence type="ECO:0000313" key="6">
    <source>
        <dbReference type="Proteomes" id="UP000051181"/>
    </source>
</evidence>
<dbReference type="Pfam" id="PF12833">
    <property type="entry name" value="HTH_18"/>
    <property type="match status" value="1"/>
</dbReference>
<dbReference type="GO" id="GO:0003700">
    <property type="term" value="F:DNA-binding transcription factor activity"/>
    <property type="evidence" value="ECO:0007669"/>
    <property type="project" value="InterPro"/>
</dbReference>
<keyword evidence="1" id="KW-0805">Transcription regulation</keyword>
<accession>A0A0R1FCR5</accession>
<evidence type="ECO:0000313" key="5">
    <source>
        <dbReference type="EMBL" id="KRK17042.1"/>
    </source>
</evidence>
<proteinExistence type="predicted"/>
<dbReference type="RefSeq" id="WP_099267142.1">
    <property type="nucleotide sequence ID" value="NZ_CP017713.1"/>
</dbReference>
<dbReference type="EMBL" id="AZCN01000026">
    <property type="protein sequence ID" value="KRK17042.1"/>
    <property type="molecule type" value="Genomic_DNA"/>
</dbReference>
<dbReference type="SMART" id="SM00342">
    <property type="entry name" value="HTH_ARAC"/>
    <property type="match status" value="1"/>
</dbReference>
<dbReference type="Proteomes" id="UP000051181">
    <property type="component" value="Unassembled WGS sequence"/>
</dbReference>
<evidence type="ECO:0000259" key="4">
    <source>
        <dbReference type="PROSITE" id="PS01124"/>
    </source>
</evidence>
<dbReference type="PROSITE" id="PS01124">
    <property type="entry name" value="HTH_ARAC_FAMILY_2"/>
    <property type="match status" value="1"/>
</dbReference>
<evidence type="ECO:0000256" key="2">
    <source>
        <dbReference type="ARBA" id="ARBA00023125"/>
    </source>
</evidence>
<sequence length="371" mass="41573">MMIDHTELAITFYNATGLSILISDNAGRQLALAKNPLLPEIPTTLLTKLIELSRDQVQLLTVINFGFVAVYAAAPEIVIIWAATNAIRANGIYDDKVPLVDLHHFRAQVTLFYVAQLQQTPSFGNEQQLAMEDFAIIDRAPKTMEIEKQPSHAGYLAERKMLLGVEHGNVNEFNTNYLPFMQEGNFGELAASDLRSKKNLTIAATTLFTRAAIRGGLYAENAYNLSDLIIKQSERLPEITNVYEYTRTIGERFTLNVARIKRQSLPTVVYRAQEYIYDHLATITNVAALAEQVQCSPSYLMHLFKASTGVSVMQFITEQRILSAKQLLIFTQEPISEIAATLGYPNQAQLAHIFKQNTGLTPTQFRKSQQL</sequence>
<dbReference type="InterPro" id="IPR018060">
    <property type="entry name" value="HTH_AraC"/>
</dbReference>
<dbReference type="SUPFAM" id="SSF46689">
    <property type="entry name" value="Homeodomain-like"/>
    <property type="match status" value="2"/>
</dbReference>
<dbReference type="eggNOG" id="COG2207">
    <property type="taxonomic scope" value="Bacteria"/>
</dbReference>
<dbReference type="GO" id="GO:0043565">
    <property type="term" value="F:sequence-specific DNA binding"/>
    <property type="evidence" value="ECO:0007669"/>
    <property type="project" value="InterPro"/>
</dbReference>
<dbReference type="InterPro" id="IPR018062">
    <property type="entry name" value="HTH_AraC-typ_CS"/>
</dbReference>
<dbReference type="GeneID" id="65917221"/>
<name>A0A0R1FCR5_9LACO</name>
<evidence type="ECO:0000256" key="3">
    <source>
        <dbReference type="ARBA" id="ARBA00023163"/>
    </source>
</evidence>
<reference evidence="5 6" key="1">
    <citation type="journal article" date="2015" name="Genome Announc.">
        <title>Expanding the biotechnology potential of lactobacilli through comparative genomics of 213 strains and associated genera.</title>
        <authorList>
            <person name="Sun Z."/>
            <person name="Harris H.M."/>
            <person name="McCann A."/>
            <person name="Guo C."/>
            <person name="Argimon S."/>
            <person name="Zhang W."/>
            <person name="Yang X."/>
            <person name="Jeffery I.B."/>
            <person name="Cooney J.C."/>
            <person name="Kagawa T.F."/>
            <person name="Liu W."/>
            <person name="Song Y."/>
            <person name="Salvetti E."/>
            <person name="Wrobel A."/>
            <person name="Rasinkangas P."/>
            <person name="Parkhill J."/>
            <person name="Rea M.C."/>
            <person name="O'Sullivan O."/>
            <person name="Ritari J."/>
            <person name="Douillard F.P."/>
            <person name="Paul Ross R."/>
            <person name="Yang R."/>
            <person name="Briner A.E."/>
            <person name="Felis G.E."/>
            <person name="de Vos W.M."/>
            <person name="Barrangou R."/>
            <person name="Klaenhammer T.R."/>
            <person name="Caufield P.W."/>
            <person name="Cui Y."/>
            <person name="Zhang H."/>
            <person name="O'Toole P.W."/>
        </authorList>
    </citation>
    <scope>NUCLEOTIDE SEQUENCE [LARGE SCALE GENOMIC DNA]</scope>
    <source>
        <strain evidence="5 6">DSM 20001</strain>
    </source>
</reference>
<organism evidence="5 6">
    <name type="scientific">Loigolactobacillus coryniformis subsp. coryniformis KCTC 3167 = DSM 20001</name>
    <dbReference type="NCBI Taxonomy" id="913848"/>
    <lineage>
        <taxon>Bacteria</taxon>
        <taxon>Bacillati</taxon>
        <taxon>Bacillota</taxon>
        <taxon>Bacilli</taxon>
        <taxon>Lactobacillales</taxon>
        <taxon>Lactobacillaceae</taxon>
        <taxon>Loigolactobacillus</taxon>
    </lineage>
</organism>
<dbReference type="PATRIC" id="fig|913848.6.peg.1046"/>
<dbReference type="AlphaFoldDB" id="A0A0R1FCR5"/>
<dbReference type="Gene3D" id="1.10.10.60">
    <property type="entry name" value="Homeodomain-like"/>
    <property type="match status" value="1"/>
</dbReference>
<feature type="domain" description="HTH araC/xylS-type" evidence="4">
    <location>
        <begin position="270"/>
        <end position="368"/>
    </location>
</feature>
<keyword evidence="3" id="KW-0804">Transcription</keyword>
<gene>
    <name evidence="5" type="ORF">FD22_GL001014</name>
</gene>
<protein>
    <submittedName>
        <fullName evidence="5">Arac-type DNA-binding protein</fullName>
    </submittedName>
</protein>
<dbReference type="InterPro" id="IPR009057">
    <property type="entry name" value="Homeodomain-like_sf"/>
</dbReference>
<evidence type="ECO:0000256" key="1">
    <source>
        <dbReference type="ARBA" id="ARBA00023015"/>
    </source>
</evidence>
<comment type="caution">
    <text evidence="5">The sequence shown here is derived from an EMBL/GenBank/DDBJ whole genome shotgun (WGS) entry which is preliminary data.</text>
</comment>
<dbReference type="PROSITE" id="PS00041">
    <property type="entry name" value="HTH_ARAC_FAMILY_1"/>
    <property type="match status" value="1"/>
</dbReference>
<dbReference type="PANTHER" id="PTHR43280:SF28">
    <property type="entry name" value="HTH-TYPE TRANSCRIPTIONAL ACTIVATOR RHAS"/>
    <property type="match status" value="1"/>
</dbReference>
<dbReference type="PANTHER" id="PTHR43280">
    <property type="entry name" value="ARAC-FAMILY TRANSCRIPTIONAL REGULATOR"/>
    <property type="match status" value="1"/>
</dbReference>